<dbReference type="Proteomes" id="UP000320209">
    <property type="component" value="Unassembled WGS sequence"/>
</dbReference>
<dbReference type="InterPro" id="IPR036597">
    <property type="entry name" value="Fido-like_dom_sf"/>
</dbReference>
<dbReference type="GO" id="GO:0005524">
    <property type="term" value="F:ATP binding"/>
    <property type="evidence" value="ECO:0007669"/>
    <property type="project" value="UniProtKB-KW"/>
</dbReference>
<dbReference type="Gene3D" id="1.10.3290.10">
    <property type="entry name" value="Fido-like domain"/>
    <property type="match status" value="1"/>
</dbReference>
<dbReference type="PROSITE" id="PS51459">
    <property type="entry name" value="FIDO"/>
    <property type="match status" value="1"/>
</dbReference>
<comment type="caution">
    <text evidence="4">The sequence shown here is derived from an EMBL/GenBank/DDBJ whole genome shotgun (WGS) entry which is preliminary data.</text>
</comment>
<evidence type="ECO:0000259" key="3">
    <source>
        <dbReference type="PROSITE" id="PS51459"/>
    </source>
</evidence>
<protein>
    <submittedName>
        <fullName evidence="4">Fic family protein</fullName>
    </submittedName>
</protein>
<keyword evidence="2" id="KW-0547">Nucleotide-binding</keyword>
<dbReference type="PANTHER" id="PTHR13504:SF38">
    <property type="entry name" value="FIDO DOMAIN-CONTAINING PROTEIN"/>
    <property type="match status" value="1"/>
</dbReference>
<keyword evidence="5" id="KW-1185">Reference proteome</keyword>
<name>A0A543A279_9ACTN</name>
<evidence type="ECO:0000256" key="1">
    <source>
        <dbReference type="PIRSR" id="PIRSR640198-1"/>
    </source>
</evidence>
<dbReference type="PANTHER" id="PTHR13504">
    <property type="entry name" value="FIDO DOMAIN-CONTAINING PROTEIN DDB_G0283145"/>
    <property type="match status" value="1"/>
</dbReference>
<keyword evidence="2" id="KW-0067">ATP-binding</keyword>
<organism evidence="4 5">
    <name type="scientific">Nocardioides albertanoniae</name>
    <dbReference type="NCBI Taxonomy" id="1175486"/>
    <lineage>
        <taxon>Bacteria</taxon>
        <taxon>Bacillati</taxon>
        <taxon>Actinomycetota</taxon>
        <taxon>Actinomycetes</taxon>
        <taxon>Propionibacteriales</taxon>
        <taxon>Nocardioidaceae</taxon>
        <taxon>Nocardioides</taxon>
    </lineage>
</organism>
<accession>A0A543A279</accession>
<proteinExistence type="predicted"/>
<evidence type="ECO:0000256" key="2">
    <source>
        <dbReference type="PIRSR" id="PIRSR640198-2"/>
    </source>
</evidence>
<evidence type="ECO:0000313" key="5">
    <source>
        <dbReference type="Proteomes" id="UP000320209"/>
    </source>
</evidence>
<sequence>MTERSAALVPAAESAVVPWRQSVKGGTIDDRRLAEVTVSIPAHISGISLSVPPGVAAECDEAIRAIASLDATHGPQLRPLATMLLRAESIASSKIEHETASVEDYVRAVHGVRSNSSARSMVRATGALDRLVSGPLDLDTMIDAHRRLMCDDPVDGPYAGRWRDMQNWIGGSDHSPRGAIYVPPPPDRVAGLMADLVVFAARDDIAVIPQAAIAHAQLEAIHPFTDGNGRIGRALAAAVVRRRGIARSVTVPVASALAARRSAYFRALNDFHAGDAEPIISVVATSSTVAAEESKVTAGRLAELPDDWRDRVKPSRGSAAESLLEKLAAEPVVTTEDVEDDLGLSVATTHRVIDRLRGAGIIRPLTQRTRNQVWGVGDILDELADLDVRIAARAREQ</sequence>
<dbReference type="EMBL" id="VFOV01000001">
    <property type="protein sequence ID" value="TQL66689.1"/>
    <property type="molecule type" value="Genomic_DNA"/>
</dbReference>
<reference evidence="4 5" key="1">
    <citation type="submission" date="2019-06" db="EMBL/GenBank/DDBJ databases">
        <title>Sequencing the genomes of 1000 actinobacteria strains.</title>
        <authorList>
            <person name="Klenk H.-P."/>
        </authorList>
    </citation>
    <scope>NUCLEOTIDE SEQUENCE [LARGE SCALE GENOMIC DNA]</scope>
    <source>
        <strain evidence="4 5">DSM 25218</strain>
    </source>
</reference>
<feature type="domain" description="Fido" evidence="3">
    <location>
        <begin position="136"/>
        <end position="285"/>
    </location>
</feature>
<gene>
    <name evidence="4" type="ORF">FB381_0553</name>
</gene>
<dbReference type="InterPro" id="IPR040198">
    <property type="entry name" value="Fido_containing"/>
</dbReference>
<feature type="binding site" evidence="2">
    <location>
        <begin position="226"/>
        <end position="233"/>
    </location>
    <ligand>
        <name>ATP</name>
        <dbReference type="ChEBI" id="CHEBI:30616"/>
    </ligand>
</feature>
<dbReference type="AlphaFoldDB" id="A0A543A279"/>
<dbReference type="RefSeq" id="WP_141778876.1">
    <property type="nucleotide sequence ID" value="NZ_VFOV01000001.1"/>
</dbReference>
<dbReference type="InterPro" id="IPR003812">
    <property type="entry name" value="Fido"/>
</dbReference>
<dbReference type="Pfam" id="PF02661">
    <property type="entry name" value="Fic"/>
    <property type="match status" value="1"/>
</dbReference>
<dbReference type="SUPFAM" id="SSF140931">
    <property type="entry name" value="Fic-like"/>
    <property type="match status" value="1"/>
</dbReference>
<feature type="active site" evidence="1">
    <location>
        <position position="222"/>
    </location>
</feature>
<dbReference type="OrthoDB" id="9813719at2"/>
<evidence type="ECO:0000313" key="4">
    <source>
        <dbReference type="EMBL" id="TQL66689.1"/>
    </source>
</evidence>